<dbReference type="EMBL" id="JARK01001629">
    <property type="protein sequence ID" value="EYB85714.1"/>
    <property type="molecule type" value="Genomic_DNA"/>
</dbReference>
<dbReference type="Proteomes" id="UP000024635">
    <property type="component" value="Unassembled WGS sequence"/>
</dbReference>
<evidence type="ECO:0008006" key="4">
    <source>
        <dbReference type="Google" id="ProtNLM"/>
    </source>
</evidence>
<feature type="signal peptide" evidence="1">
    <location>
        <begin position="1"/>
        <end position="17"/>
    </location>
</feature>
<evidence type="ECO:0000313" key="3">
    <source>
        <dbReference type="Proteomes" id="UP000024635"/>
    </source>
</evidence>
<name>A0A016S646_9BILA</name>
<feature type="chain" id="PRO_5001489091" description="Secreted protein" evidence="1">
    <location>
        <begin position="18"/>
        <end position="101"/>
    </location>
</feature>
<keyword evidence="3" id="KW-1185">Reference proteome</keyword>
<evidence type="ECO:0000313" key="2">
    <source>
        <dbReference type="EMBL" id="EYB85714.1"/>
    </source>
</evidence>
<organism evidence="2 3">
    <name type="scientific">Ancylostoma ceylanicum</name>
    <dbReference type="NCBI Taxonomy" id="53326"/>
    <lineage>
        <taxon>Eukaryota</taxon>
        <taxon>Metazoa</taxon>
        <taxon>Ecdysozoa</taxon>
        <taxon>Nematoda</taxon>
        <taxon>Chromadorea</taxon>
        <taxon>Rhabditida</taxon>
        <taxon>Rhabditina</taxon>
        <taxon>Rhabditomorpha</taxon>
        <taxon>Strongyloidea</taxon>
        <taxon>Ancylostomatidae</taxon>
        <taxon>Ancylostomatinae</taxon>
        <taxon>Ancylostoma</taxon>
    </lineage>
</organism>
<proteinExistence type="predicted"/>
<evidence type="ECO:0000256" key="1">
    <source>
        <dbReference type="SAM" id="SignalP"/>
    </source>
</evidence>
<accession>A0A016S646</accession>
<dbReference type="AlphaFoldDB" id="A0A016S646"/>
<protein>
    <recommendedName>
        <fullName evidence="4">Secreted protein</fullName>
    </recommendedName>
</protein>
<comment type="caution">
    <text evidence="2">The sequence shown here is derived from an EMBL/GenBank/DDBJ whole genome shotgun (WGS) entry which is preliminary data.</text>
</comment>
<gene>
    <name evidence="2" type="primary">Acey_s0293.g1625</name>
    <name evidence="2" type="ORF">Y032_0293g1625</name>
</gene>
<reference evidence="3" key="1">
    <citation type="journal article" date="2015" name="Nat. Genet.">
        <title>The genome and transcriptome of the zoonotic hookworm Ancylostoma ceylanicum identify infection-specific gene families.</title>
        <authorList>
            <person name="Schwarz E.M."/>
            <person name="Hu Y."/>
            <person name="Antoshechkin I."/>
            <person name="Miller M.M."/>
            <person name="Sternberg P.W."/>
            <person name="Aroian R.V."/>
        </authorList>
    </citation>
    <scope>NUCLEOTIDE SEQUENCE</scope>
    <source>
        <strain evidence="3">HY135</strain>
    </source>
</reference>
<sequence length="101" mass="11185">MAPSCCTLLWLPRGVLLRNLSLPSKCSLRAQRSCCLANVFFATANANGTTEIMLFKADLVKHRMAVLTSSEMNGRQKSIFSAEIGSRFLGNNSLRRFDVET</sequence>
<keyword evidence="1" id="KW-0732">Signal</keyword>